<evidence type="ECO:0000313" key="4">
    <source>
        <dbReference type="Proteomes" id="UP000193642"/>
    </source>
</evidence>
<gene>
    <name evidence="3" type="ORF">BCR33DRAFT_857691</name>
</gene>
<keyword evidence="1" id="KW-0812">Transmembrane</keyword>
<dbReference type="Proteomes" id="UP000193642">
    <property type="component" value="Unassembled WGS sequence"/>
</dbReference>
<dbReference type="AlphaFoldDB" id="A0A1Y2B3L7"/>
<dbReference type="EMBL" id="MCGO01000088">
    <property type="protein sequence ID" value="ORY29421.1"/>
    <property type="molecule type" value="Genomic_DNA"/>
</dbReference>
<feature type="signal peptide" evidence="2">
    <location>
        <begin position="1"/>
        <end position="19"/>
    </location>
</feature>
<feature type="chain" id="PRO_5012124091" description="Ubiquitin 3 binding protein But2 C-terminal domain-containing protein" evidence="2">
    <location>
        <begin position="20"/>
        <end position="485"/>
    </location>
</feature>
<evidence type="ECO:0000256" key="1">
    <source>
        <dbReference type="SAM" id="Phobius"/>
    </source>
</evidence>
<reference evidence="3 4" key="1">
    <citation type="submission" date="2016-07" db="EMBL/GenBank/DDBJ databases">
        <title>Pervasive Adenine N6-methylation of Active Genes in Fungi.</title>
        <authorList>
            <consortium name="DOE Joint Genome Institute"/>
            <person name="Mondo S.J."/>
            <person name="Dannebaum R.O."/>
            <person name="Kuo R.C."/>
            <person name="Labutti K."/>
            <person name="Haridas S."/>
            <person name="Kuo A."/>
            <person name="Salamov A."/>
            <person name="Ahrendt S.R."/>
            <person name="Lipzen A."/>
            <person name="Sullivan W."/>
            <person name="Andreopoulos W.B."/>
            <person name="Clum A."/>
            <person name="Lindquist E."/>
            <person name="Daum C."/>
            <person name="Ramamoorthy G.K."/>
            <person name="Gryganskyi A."/>
            <person name="Culley D."/>
            <person name="Magnuson J.K."/>
            <person name="James T.Y."/>
            <person name="O'Malley M.A."/>
            <person name="Stajich J.E."/>
            <person name="Spatafora J.W."/>
            <person name="Visel A."/>
            <person name="Grigoriev I.V."/>
        </authorList>
    </citation>
    <scope>NUCLEOTIDE SEQUENCE [LARGE SCALE GENOMIC DNA]</scope>
    <source>
        <strain evidence="3 4">JEL800</strain>
    </source>
</reference>
<accession>A0A1Y2B3L7</accession>
<keyword evidence="4" id="KW-1185">Reference proteome</keyword>
<comment type="caution">
    <text evidence="3">The sequence shown here is derived from an EMBL/GenBank/DDBJ whole genome shotgun (WGS) entry which is preliminary data.</text>
</comment>
<evidence type="ECO:0000256" key="2">
    <source>
        <dbReference type="SAM" id="SignalP"/>
    </source>
</evidence>
<feature type="transmembrane region" description="Helical" evidence="1">
    <location>
        <begin position="461"/>
        <end position="484"/>
    </location>
</feature>
<sequence>MHWAAFAAVLALTVGHSYAVTIQASLCNGEVAAATASKISLPWFTTKDANVNFYIDRKVLVADQSFVLSCGNVKPGEASIAADGTCSFAINFDNCPATIKLTTFASANTLQAEMTFNLVITGRASTPITTSTQTETGVASIDKVQYLIDDKDASKSKADVTLKVSNGLANMVYFRAAIPSVDSGSTAIPIGNSFTTIKPSDAASGVTGCTIQKSSTVTLTSGAVQGCNVETGSATLTRSTFSVDNTDATKAMADVEIGLQNTLTGMKYFRTAISGVDSGTDAIPFSNGANTFTIHGLSCVKGIDTTVTINVFSCAQTASTFVPNSSNCTPQKESSFTLTSSDVTGCSLPQNLAVTLDNGLDLEDIPLDKTVVFRLGDLNTSPRSSCYGDANGANKGNLPPVDHGDKISLYTGSNPLFLPPSSCSANAPLSIFSASEDKYEVTIYYNKATRRRGPNDYKTVIGFRINSGFIVSLSGILAFGFLFVL</sequence>
<name>A0A1Y2B3L7_9FUNG</name>
<organism evidence="3 4">
    <name type="scientific">Rhizoclosmatium globosum</name>
    <dbReference type="NCBI Taxonomy" id="329046"/>
    <lineage>
        <taxon>Eukaryota</taxon>
        <taxon>Fungi</taxon>
        <taxon>Fungi incertae sedis</taxon>
        <taxon>Chytridiomycota</taxon>
        <taxon>Chytridiomycota incertae sedis</taxon>
        <taxon>Chytridiomycetes</taxon>
        <taxon>Chytridiales</taxon>
        <taxon>Chytriomycetaceae</taxon>
        <taxon>Rhizoclosmatium</taxon>
    </lineage>
</organism>
<protein>
    <recommendedName>
        <fullName evidence="5">Ubiquitin 3 binding protein But2 C-terminal domain-containing protein</fullName>
    </recommendedName>
</protein>
<keyword evidence="2" id="KW-0732">Signal</keyword>
<keyword evidence="1" id="KW-1133">Transmembrane helix</keyword>
<keyword evidence="1" id="KW-0472">Membrane</keyword>
<evidence type="ECO:0000313" key="3">
    <source>
        <dbReference type="EMBL" id="ORY29421.1"/>
    </source>
</evidence>
<proteinExistence type="predicted"/>
<evidence type="ECO:0008006" key="5">
    <source>
        <dbReference type="Google" id="ProtNLM"/>
    </source>
</evidence>